<dbReference type="AlphaFoldDB" id="A0A1I7D5E8"/>
<keyword evidence="1" id="KW-0472">Membrane</keyword>
<dbReference type="EMBL" id="FPBA01000034">
    <property type="protein sequence ID" value="SFU06952.1"/>
    <property type="molecule type" value="Genomic_DNA"/>
</dbReference>
<feature type="transmembrane region" description="Helical" evidence="1">
    <location>
        <begin position="55"/>
        <end position="75"/>
    </location>
</feature>
<dbReference type="GO" id="GO:0080120">
    <property type="term" value="P:CAAX-box protein maturation"/>
    <property type="evidence" value="ECO:0007669"/>
    <property type="project" value="UniProtKB-ARBA"/>
</dbReference>
<sequence>MIHAAPTRSAGSRGQRRRGRLLRRGGIPAFLLLAFGVGWPALAVPVFSGIPAGPFLLFLVFIPLLGSALFVTRVADGPGAVRRLLSRAFLWRFGIGRWLVILFGLPALTVLLAAVSGTLVSPEGGWVVELGWYLFNTLIFGALTLNLWEETTWGGFVQSRLMARHGLVGSSLLTAVIFAGIHVPLEFAGDRAWSDIAVSLGLLFVAAPVYRYLVGMHLLDTGGSILAIGVQHASWNAIQRLDVVEGGSWEWQALAATVLLTVLVAVGRRLGAHMSRPMGREAERAAARTWITGPASATAPDHRSSAAA</sequence>
<organism evidence="3 4">
    <name type="scientific">Geodermatophilus amargosae</name>
    <dbReference type="NCBI Taxonomy" id="1296565"/>
    <lineage>
        <taxon>Bacteria</taxon>
        <taxon>Bacillati</taxon>
        <taxon>Actinomycetota</taxon>
        <taxon>Actinomycetes</taxon>
        <taxon>Geodermatophilales</taxon>
        <taxon>Geodermatophilaceae</taxon>
        <taxon>Geodermatophilus</taxon>
    </lineage>
</organism>
<feature type="transmembrane region" description="Helical" evidence="1">
    <location>
        <begin position="21"/>
        <end position="43"/>
    </location>
</feature>
<feature type="domain" description="CAAX prenyl protease 2/Lysostaphin resistance protein A-like" evidence="2">
    <location>
        <begin position="136"/>
        <end position="238"/>
    </location>
</feature>
<protein>
    <recommendedName>
        <fullName evidence="2">CAAX prenyl protease 2/Lysostaphin resistance protein A-like domain-containing protein</fullName>
    </recommendedName>
</protein>
<dbReference type="Proteomes" id="UP000199546">
    <property type="component" value="Unassembled WGS sequence"/>
</dbReference>
<dbReference type="InterPro" id="IPR003675">
    <property type="entry name" value="Rce1/LyrA-like_dom"/>
</dbReference>
<keyword evidence="1" id="KW-1133">Transmembrane helix</keyword>
<evidence type="ECO:0000313" key="4">
    <source>
        <dbReference type="Proteomes" id="UP000199546"/>
    </source>
</evidence>
<feature type="transmembrane region" description="Helical" evidence="1">
    <location>
        <begin position="196"/>
        <end position="214"/>
    </location>
</feature>
<feature type="transmembrane region" description="Helical" evidence="1">
    <location>
        <begin position="130"/>
        <end position="149"/>
    </location>
</feature>
<evidence type="ECO:0000313" key="3">
    <source>
        <dbReference type="EMBL" id="SFU06952.1"/>
    </source>
</evidence>
<keyword evidence="4" id="KW-1185">Reference proteome</keyword>
<name>A0A1I7D5E8_9ACTN</name>
<dbReference type="OrthoDB" id="3693644at2"/>
<evidence type="ECO:0000259" key="2">
    <source>
        <dbReference type="Pfam" id="PF02517"/>
    </source>
</evidence>
<dbReference type="GO" id="GO:0004175">
    <property type="term" value="F:endopeptidase activity"/>
    <property type="evidence" value="ECO:0007669"/>
    <property type="project" value="UniProtKB-ARBA"/>
</dbReference>
<dbReference type="RefSeq" id="WP_139246054.1">
    <property type="nucleotide sequence ID" value="NZ_FPBA01000034.1"/>
</dbReference>
<feature type="transmembrane region" description="Helical" evidence="1">
    <location>
        <begin position="95"/>
        <end position="118"/>
    </location>
</feature>
<proteinExistence type="predicted"/>
<reference evidence="4" key="1">
    <citation type="submission" date="2016-10" db="EMBL/GenBank/DDBJ databases">
        <authorList>
            <person name="Varghese N."/>
            <person name="Submissions S."/>
        </authorList>
    </citation>
    <scope>NUCLEOTIDE SEQUENCE [LARGE SCALE GENOMIC DNA]</scope>
    <source>
        <strain evidence="4">DSM 46136</strain>
    </source>
</reference>
<keyword evidence="1" id="KW-0812">Transmembrane</keyword>
<accession>A0A1I7D5E8</accession>
<evidence type="ECO:0000256" key="1">
    <source>
        <dbReference type="SAM" id="Phobius"/>
    </source>
</evidence>
<gene>
    <name evidence="3" type="ORF">SAMN05660657_05340</name>
</gene>
<dbReference type="Pfam" id="PF02517">
    <property type="entry name" value="Rce1-like"/>
    <property type="match status" value="1"/>
</dbReference>
<feature type="transmembrane region" description="Helical" evidence="1">
    <location>
        <begin position="161"/>
        <end position="184"/>
    </location>
</feature>